<feature type="region of interest" description="Disordered" evidence="1">
    <location>
        <begin position="51"/>
        <end position="71"/>
    </location>
</feature>
<dbReference type="Proteomes" id="UP000712281">
    <property type="component" value="Unassembled WGS sequence"/>
</dbReference>
<sequence>MDRFSKEEDDSELKTMFECGNVAFTTWSDSRELVTLNCDINTQPAPQNIVETKSATSSAPNGPLRKIARRL</sequence>
<organism evidence="2 3">
    <name type="scientific">Brassica cretica</name>
    <name type="common">Mustard</name>
    <dbReference type="NCBI Taxonomy" id="69181"/>
    <lineage>
        <taxon>Eukaryota</taxon>
        <taxon>Viridiplantae</taxon>
        <taxon>Streptophyta</taxon>
        <taxon>Embryophyta</taxon>
        <taxon>Tracheophyta</taxon>
        <taxon>Spermatophyta</taxon>
        <taxon>Magnoliopsida</taxon>
        <taxon>eudicotyledons</taxon>
        <taxon>Gunneridae</taxon>
        <taxon>Pentapetalae</taxon>
        <taxon>rosids</taxon>
        <taxon>malvids</taxon>
        <taxon>Brassicales</taxon>
        <taxon>Brassicaceae</taxon>
        <taxon>Brassiceae</taxon>
        <taxon>Brassica</taxon>
    </lineage>
</organism>
<comment type="caution">
    <text evidence="2">The sequence shown here is derived from an EMBL/GenBank/DDBJ whole genome shotgun (WGS) entry which is preliminary data.</text>
</comment>
<proteinExistence type="predicted"/>
<evidence type="ECO:0000313" key="2">
    <source>
        <dbReference type="EMBL" id="KAF2620343.1"/>
    </source>
</evidence>
<evidence type="ECO:0000256" key="1">
    <source>
        <dbReference type="SAM" id="MobiDB-lite"/>
    </source>
</evidence>
<accession>A0A8S9MTG4</accession>
<dbReference type="EMBL" id="QGKW02000007">
    <property type="protein sequence ID" value="KAF2620343.1"/>
    <property type="molecule type" value="Genomic_DNA"/>
</dbReference>
<evidence type="ECO:0000313" key="3">
    <source>
        <dbReference type="Proteomes" id="UP000712281"/>
    </source>
</evidence>
<dbReference type="AlphaFoldDB" id="A0A8S9MTG4"/>
<protein>
    <submittedName>
        <fullName evidence="2">Uncharacterized protein</fullName>
    </submittedName>
</protein>
<feature type="compositionally biased region" description="Polar residues" evidence="1">
    <location>
        <begin position="51"/>
        <end position="60"/>
    </location>
</feature>
<reference evidence="2" key="1">
    <citation type="submission" date="2019-12" db="EMBL/GenBank/DDBJ databases">
        <title>Genome sequencing and annotation of Brassica cretica.</title>
        <authorList>
            <person name="Studholme D.J."/>
            <person name="Sarris P.F."/>
        </authorList>
    </citation>
    <scope>NUCLEOTIDE SEQUENCE</scope>
    <source>
        <strain evidence="2">PFS-001/15</strain>
        <tissue evidence="2">Leaf</tissue>
    </source>
</reference>
<gene>
    <name evidence="2" type="ORF">F2Q68_00038246</name>
</gene>
<name>A0A8S9MTG4_BRACR</name>